<comment type="caution">
    <text evidence="2">The sequence shown here is derived from an EMBL/GenBank/DDBJ whole genome shotgun (WGS) entry which is preliminary data.</text>
</comment>
<evidence type="ECO:0000313" key="2">
    <source>
        <dbReference type="EMBL" id="MBC5644045.1"/>
    </source>
</evidence>
<evidence type="ECO:0008006" key="4">
    <source>
        <dbReference type="Google" id="ProtNLM"/>
    </source>
</evidence>
<proteinExistence type="predicted"/>
<protein>
    <recommendedName>
        <fullName evidence="4">Helix-turn-helix domain-containing protein</fullName>
    </recommendedName>
</protein>
<feature type="region of interest" description="Disordered" evidence="1">
    <location>
        <begin position="214"/>
        <end position="236"/>
    </location>
</feature>
<sequence length="236" mass="26968">MNYIELINRFWELDEQWQFSCCETRLYFYLVKTANRLGWADNWTHKDDKTSANVGVSLNTMKTARNRLSQAGLIKFISGGKGQKDKTRYQILTPNLIPNLTPNLTPNLIPNQTPINKLNKTSNNIPPIIPHENNLPFPEEKPKKKSSRAKKEFIPPVLDDVLKFFSGSLLPDWENQGRLFFSHYNSQGWRKGTGVQVTDWDSLANKWILDEKIKRDARSTGSKTNNPASGNGYAGK</sequence>
<keyword evidence="3" id="KW-1185">Reference proteome</keyword>
<gene>
    <name evidence="2" type="ORF">H8S77_14265</name>
</gene>
<feature type="region of interest" description="Disordered" evidence="1">
    <location>
        <begin position="122"/>
        <end position="150"/>
    </location>
</feature>
<dbReference type="Proteomes" id="UP000644010">
    <property type="component" value="Unassembled WGS sequence"/>
</dbReference>
<reference evidence="2 3" key="1">
    <citation type="submission" date="2020-08" db="EMBL/GenBank/DDBJ databases">
        <title>Genome public.</title>
        <authorList>
            <person name="Liu C."/>
            <person name="Sun Q."/>
        </authorList>
    </citation>
    <scope>NUCLEOTIDE SEQUENCE [LARGE SCALE GENOMIC DNA]</scope>
    <source>
        <strain evidence="2 3">BX2</strain>
    </source>
</reference>
<evidence type="ECO:0000256" key="1">
    <source>
        <dbReference type="SAM" id="MobiDB-lite"/>
    </source>
</evidence>
<organism evidence="2 3">
    <name type="scientific">Parabacteroides segnis</name>
    <dbReference type="NCBI Taxonomy" id="2763058"/>
    <lineage>
        <taxon>Bacteria</taxon>
        <taxon>Pseudomonadati</taxon>
        <taxon>Bacteroidota</taxon>
        <taxon>Bacteroidia</taxon>
        <taxon>Bacteroidales</taxon>
        <taxon>Tannerellaceae</taxon>
        <taxon>Parabacteroides</taxon>
    </lineage>
</organism>
<accession>A0ABR7E2Q5</accession>
<evidence type="ECO:0000313" key="3">
    <source>
        <dbReference type="Proteomes" id="UP000644010"/>
    </source>
</evidence>
<dbReference type="EMBL" id="JACOOI010000015">
    <property type="protein sequence ID" value="MBC5644045.1"/>
    <property type="molecule type" value="Genomic_DNA"/>
</dbReference>
<feature type="compositionally biased region" description="Polar residues" evidence="1">
    <location>
        <begin position="219"/>
        <end position="229"/>
    </location>
</feature>
<name>A0ABR7E2Q5_9BACT</name>
<dbReference type="RefSeq" id="WP_186959985.1">
    <property type="nucleotide sequence ID" value="NZ_JACOOI010000015.1"/>
</dbReference>
<feature type="compositionally biased region" description="Low complexity" evidence="1">
    <location>
        <begin position="123"/>
        <end position="137"/>
    </location>
</feature>